<gene>
    <name evidence="1" type="ORF">MUB52_18545</name>
</gene>
<comment type="caution">
    <text evidence="1">The sequence shown here is derived from an EMBL/GenBank/DDBJ whole genome shotgun (WGS) entry which is preliminary data.</text>
</comment>
<name>A0ABT3BIN6_9RHOB</name>
<dbReference type="RefSeq" id="WP_263845661.1">
    <property type="nucleotide sequence ID" value="NZ_JALIEB010000015.1"/>
</dbReference>
<reference evidence="1 2" key="1">
    <citation type="submission" date="2022-04" db="EMBL/GenBank/DDBJ databases">
        <title>Roseobacter sp. WL0113 is a bacterium isolated from neritic sediment.</title>
        <authorList>
            <person name="Wang L."/>
            <person name="He W."/>
            <person name="Zhang D.-F."/>
        </authorList>
    </citation>
    <scope>NUCLEOTIDE SEQUENCE [LARGE SCALE GENOMIC DNA]</scope>
    <source>
        <strain evidence="1 2">WL0113</strain>
    </source>
</reference>
<sequence>MEDIRLRSLTAAALLRPRRRWLCWSPISQARPGHGQTTRTFGGLAIAGRSGFFEAGDDLDVSDGWADLGEFTSINDFKNVNAFGNAALKINECLDIRPGASVGSTWRASPLEKARLRKKSREQLPDFAWGRPQITHLTANLLWFVMDLQNPREMAEPFGFDL</sequence>
<proteinExistence type="predicted"/>
<accession>A0ABT3BIN6</accession>
<keyword evidence="2" id="KW-1185">Reference proteome</keyword>
<evidence type="ECO:0000313" key="1">
    <source>
        <dbReference type="EMBL" id="MCV3273436.1"/>
    </source>
</evidence>
<organism evidence="1 2">
    <name type="scientific">Roseobacter sinensis</name>
    <dbReference type="NCBI Taxonomy" id="2931391"/>
    <lineage>
        <taxon>Bacteria</taxon>
        <taxon>Pseudomonadati</taxon>
        <taxon>Pseudomonadota</taxon>
        <taxon>Alphaproteobacteria</taxon>
        <taxon>Rhodobacterales</taxon>
        <taxon>Roseobacteraceae</taxon>
        <taxon>Roseobacter</taxon>
    </lineage>
</organism>
<protein>
    <submittedName>
        <fullName evidence="1">Uncharacterized protein</fullName>
    </submittedName>
</protein>
<dbReference type="Proteomes" id="UP001208690">
    <property type="component" value="Unassembled WGS sequence"/>
</dbReference>
<dbReference type="EMBL" id="JALIEB010000015">
    <property type="protein sequence ID" value="MCV3273436.1"/>
    <property type="molecule type" value="Genomic_DNA"/>
</dbReference>
<evidence type="ECO:0000313" key="2">
    <source>
        <dbReference type="Proteomes" id="UP001208690"/>
    </source>
</evidence>